<evidence type="ECO:0000256" key="5">
    <source>
        <dbReference type="PROSITE-ProRule" id="PRU00508"/>
    </source>
</evidence>
<dbReference type="InterPro" id="IPR013083">
    <property type="entry name" value="Znf_RING/FYVE/PHD"/>
</dbReference>
<feature type="domain" description="PHD-type" evidence="7">
    <location>
        <begin position="128"/>
        <end position="181"/>
    </location>
</feature>
<evidence type="ECO:0000256" key="2">
    <source>
        <dbReference type="ARBA" id="ARBA00022771"/>
    </source>
</evidence>
<dbReference type="Pfam" id="PF02207">
    <property type="entry name" value="zf-UBR"/>
    <property type="match status" value="1"/>
</dbReference>
<reference evidence="9" key="1">
    <citation type="submission" date="2020-12" db="EMBL/GenBank/DDBJ databases">
        <title>Metabolic potential, ecology and presence of endohyphal bacteria is reflected in genomic diversity of Mucoromycotina.</title>
        <authorList>
            <person name="Muszewska A."/>
            <person name="Okrasinska A."/>
            <person name="Steczkiewicz K."/>
            <person name="Drgas O."/>
            <person name="Orlowska M."/>
            <person name="Perlinska-Lenart U."/>
            <person name="Aleksandrzak-Piekarczyk T."/>
            <person name="Szatraj K."/>
            <person name="Zielenkiewicz U."/>
            <person name="Pilsyk S."/>
            <person name="Malc E."/>
            <person name="Mieczkowski P."/>
            <person name="Kruszewska J.S."/>
            <person name="Biernat P."/>
            <person name="Pawlowska J."/>
        </authorList>
    </citation>
    <scope>NUCLEOTIDE SEQUENCE</scope>
    <source>
        <strain evidence="9">WA0000051536</strain>
    </source>
</reference>
<dbReference type="GO" id="GO:0005737">
    <property type="term" value="C:cytoplasm"/>
    <property type="evidence" value="ECO:0007669"/>
    <property type="project" value="TreeGrafter"/>
</dbReference>
<dbReference type="CDD" id="cd15542">
    <property type="entry name" value="PHD_UBR7"/>
    <property type="match status" value="1"/>
</dbReference>
<dbReference type="EMBL" id="JAEPRA010000004">
    <property type="protein sequence ID" value="KAG2186800.1"/>
    <property type="molecule type" value="Genomic_DNA"/>
</dbReference>
<dbReference type="PROSITE" id="PS51157">
    <property type="entry name" value="ZF_UBR"/>
    <property type="match status" value="1"/>
</dbReference>
<dbReference type="CDD" id="cd19677">
    <property type="entry name" value="UBR-box_UBR7"/>
    <property type="match status" value="1"/>
</dbReference>
<dbReference type="InterPro" id="IPR047506">
    <property type="entry name" value="UBR7-like_UBR-box"/>
</dbReference>
<dbReference type="InterPro" id="IPR040204">
    <property type="entry name" value="UBR7"/>
</dbReference>
<dbReference type="InterPro" id="IPR019787">
    <property type="entry name" value="Znf_PHD-finger"/>
</dbReference>
<feature type="zinc finger region" description="UBR-type" evidence="5">
    <location>
        <begin position="37"/>
        <end position="110"/>
    </location>
</feature>
<sequence length="398" mass="45364">MTDSTAEGEKTVTAVEYLENQLALEKEAADILPGKFENCTYKLGHIRQAVYACKTCTNLDPDHPAGMCYGCSIACHADHEVLELFPKRNFRCDCGLKSKFGGAACELDMESKAGSRNDDNTYNHNFIGQYCRCNVQYDPEKEEGTMYQCVTCEDWFHEGCIGKVPPTDDWDDYICRDCTAKYPFVVNTVDKRFVLGIIESGDKVTRLIDHKKGPHVLDDIVTRETSSDTNPLKRRLDEGEVLEASISKKTKLDAELPTTTDAESKTRSNHDPKELHADKLKYKTDVFLRETWRDGLCRCDKCRHSYLDNHISYLLTAETTYEPEEDEDAGNSIFEEGMKQLMRMDRVKAIESTMAYNTMASQIKEFLTNFKDTNKTVTKQDIEGFFAQKLEERRGHKG</sequence>
<dbReference type="PANTHER" id="PTHR13513">
    <property type="entry name" value="E3 UBIQUITIN-PROTEIN LIGASE UBR7"/>
    <property type="match status" value="1"/>
</dbReference>
<keyword evidence="3" id="KW-0862">Zinc</keyword>
<proteinExistence type="predicted"/>
<accession>A0A8H7UKR8</accession>
<feature type="region of interest" description="Disordered" evidence="6">
    <location>
        <begin position="252"/>
        <end position="274"/>
    </location>
</feature>
<dbReference type="PANTHER" id="PTHR13513:SF9">
    <property type="entry name" value="E3 UBIQUITIN-PROTEIN LIGASE UBR7-RELATED"/>
    <property type="match status" value="1"/>
</dbReference>
<dbReference type="SMART" id="SM00396">
    <property type="entry name" value="ZnF_UBR1"/>
    <property type="match status" value="1"/>
</dbReference>
<name>A0A8H7UKR8_9FUNG</name>
<evidence type="ECO:0000313" key="9">
    <source>
        <dbReference type="EMBL" id="KAG2186800.1"/>
    </source>
</evidence>
<keyword evidence="1" id="KW-0479">Metal-binding</keyword>
<evidence type="ECO:0000256" key="6">
    <source>
        <dbReference type="SAM" id="MobiDB-lite"/>
    </source>
</evidence>
<keyword evidence="2 4" id="KW-0863">Zinc-finger</keyword>
<keyword evidence="10" id="KW-1185">Reference proteome</keyword>
<evidence type="ECO:0000256" key="1">
    <source>
        <dbReference type="ARBA" id="ARBA00022723"/>
    </source>
</evidence>
<evidence type="ECO:0000259" key="8">
    <source>
        <dbReference type="PROSITE" id="PS51157"/>
    </source>
</evidence>
<dbReference type="AlphaFoldDB" id="A0A8H7UKR8"/>
<evidence type="ECO:0000259" key="7">
    <source>
        <dbReference type="PROSITE" id="PS50016"/>
    </source>
</evidence>
<evidence type="ECO:0000256" key="3">
    <source>
        <dbReference type="ARBA" id="ARBA00022833"/>
    </source>
</evidence>
<dbReference type="Gene3D" id="3.30.40.10">
    <property type="entry name" value="Zinc/RING finger domain, C3HC4 (zinc finger)"/>
    <property type="match status" value="1"/>
</dbReference>
<evidence type="ECO:0000313" key="10">
    <source>
        <dbReference type="Proteomes" id="UP000612746"/>
    </source>
</evidence>
<comment type="caution">
    <text evidence="9">The sequence shown here is derived from an EMBL/GenBank/DDBJ whole genome shotgun (WGS) entry which is preliminary data.</text>
</comment>
<dbReference type="Proteomes" id="UP000612746">
    <property type="component" value="Unassembled WGS sequence"/>
</dbReference>
<dbReference type="InterPro" id="IPR003126">
    <property type="entry name" value="Znf_UBR"/>
</dbReference>
<dbReference type="PROSITE" id="PS50016">
    <property type="entry name" value="ZF_PHD_2"/>
    <property type="match status" value="1"/>
</dbReference>
<dbReference type="SMART" id="SM00249">
    <property type="entry name" value="PHD"/>
    <property type="match status" value="1"/>
</dbReference>
<feature type="domain" description="UBR-type" evidence="8">
    <location>
        <begin position="37"/>
        <end position="110"/>
    </location>
</feature>
<protein>
    <recommendedName>
        <fullName evidence="11">UBR-type domain-containing protein</fullName>
    </recommendedName>
</protein>
<organism evidence="9 10">
    <name type="scientific">Umbelopsis vinacea</name>
    <dbReference type="NCBI Taxonomy" id="44442"/>
    <lineage>
        <taxon>Eukaryota</taxon>
        <taxon>Fungi</taxon>
        <taxon>Fungi incertae sedis</taxon>
        <taxon>Mucoromycota</taxon>
        <taxon>Mucoromycotina</taxon>
        <taxon>Umbelopsidomycetes</taxon>
        <taxon>Umbelopsidales</taxon>
        <taxon>Umbelopsidaceae</taxon>
        <taxon>Umbelopsis</taxon>
    </lineage>
</organism>
<dbReference type="SUPFAM" id="SSF57903">
    <property type="entry name" value="FYVE/PHD zinc finger"/>
    <property type="match status" value="1"/>
</dbReference>
<evidence type="ECO:0000256" key="4">
    <source>
        <dbReference type="PROSITE-ProRule" id="PRU00146"/>
    </source>
</evidence>
<dbReference type="GO" id="GO:0008270">
    <property type="term" value="F:zinc ion binding"/>
    <property type="evidence" value="ECO:0007669"/>
    <property type="project" value="UniProtKB-KW"/>
</dbReference>
<feature type="compositionally biased region" description="Basic and acidic residues" evidence="6">
    <location>
        <begin position="262"/>
        <end position="274"/>
    </location>
</feature>
<evidence type="ECO:0008006" key="11">
    <source>
        <dbReference type="Google" id="ProtNLM"/>
    </source>
</evidence>
<gene>
    <name evidence="9" type="ORF">INT44_003026</name>
</gene>
<dbReference type="InterPro" id="IPR001965">
    <property type="entry name" value="Znf_PHD"/>
</dbReference>
<dbReference type="InterPro" id="IPR011011">
    <property type="entry name" value="Znf_FYVE_PHD"/>
</dbReference>
<dbReference type="GO" id="GO:0061630">
    <property type="term" value="F:ubiquitin protein ligase activity"/>
    <property type="evidence" value="ECO:0007669"/>
    <property type="project" value="InterPro"/>
</dbReference>
<dbReference type="OrthoDB" id="5795902at2759"/>